<dbReference type="AlphaFoldDB" id="A0A1Q8Y9F9"/>
<dbReference type="Proteomes" id="UP000185911">
    <property type="component" value="Unassembled WGS sequence"/>
</dbReference>
<dbReference type="EMBL" id="MSYM01000020">
    <property type="protein sequence ID" value="OLP04510.1"/>
    <property type="molecule type" value="Genomic_DNA"/>
</dbReference>
<comment type="caution">
    <text evidence="1">The sequence shown here is derived from an EMBL/GenBank/DDBJ whole genome shotgun (WGS) entry which is preliminary data.</text>
</comment>
<keyword evidence="2" id="KW-1185">Reference proteome</keyword>
<proteinExistence type="predicted"/>
<organism evidence="1 2">
    <name type="scientific">Rhodoferax antarcticus ANT.BR</name>
    <dbReference type="NCBI Taxonomy" id="1111071"/>
    <lineage>
        <taxon>Bacteria</taxon>
        <taxon>Pseudomonadati</taxon>
        <taxon>Pseudomonadota</taxon>
        <taxon>Betaproteobacteria</taxon>
        <taxon>Burkholderiales</taxon>
        <taxon>Comamonadaceae</taxon>
        <taxon>Rhodoferax</taxon>
    </lineage>
</organism>
<sequence>MSAQLGLVPVGKIKFGTPVFAAFGLNRQTVKQHAAAKSYFLPGVMFLLIFAQATF</sequence>
<protein>
    <submittedName>
        <fullName evidence="1">Uncharacterized protein</fullName>
    </submittedName>
</protein>
<evidence type="ECO:0000313" key="1">
    <source>
        <dbReference type="EMBL" id="OLP04510.1"/>
    </source>
</evidence>
<reference evidence="1 2" key="1">
    <citation type="submission" date="2017-01" db="EMBL/GenBank/DDBJ databases">
        <title>Genome sequence of Rhodoferax antarcticus ANT.BR, a psychrophilic purple nonsulfur bacterium from an Antarctic microbial mat.</title>
        <authorList>
            <person name="Baker J."/>
            <person name="Riester C."/>
            <person name="Skinner B."/>
            <person name="Newell A."/>
            <person name="Swingley W."/>
            <person name="Madigan M."/>
            <person name="Jung D."/>
            <person name="Asao M."/>
            <person name="Chen M."/>
            <person name="Loughlin P."/>
            <person name="Pan H."/>
            <person name="Lin S."/>
            <person name="Li N."/>
            <person name="Shaw J."/>
            <person name="Prado M."/>
            <person name="Sherman C."/>
            <person name="Li X."/>
            <person name="Tang J."/>
            <person name="Blankenship R."/>
            <person name="Zhao T."/>
            <person name="Touchman J."/>
            <person name="Sattley M."/>
        </authorList>
    </citation>
    <scope>NUCLEOTIDE SEQUENCE [LARGE SCALE GENOMIC DNA]</scope>
    <source>
        <strain evidence="1 2">ANT.BR</strain>
    </source>
</reference>
<accession>A0A1Q8Y9F9</accession>
<evidence type="ECO:0000313" key="2">
    <source>
        <dbReference type="Proteomes" id="UP000185911"/>
    </source>
</evidence>
<name>A0A1Q8Y9F9_9BURK</name>
<gene>
    <name evidence="1" type="ORF">BLL52_4256</name>
</gene>